<dbReference type="Gene3D" id="3.20.20.140">
    <property type="entry name" value="Metal-dependent hydrolases"/>
    <property type="match status" value="1"/>
</dbReference>
<evidence type="ECO:0000256" key="6">
    <source>
        <dbReference type="ARBA" id="ARBA00023102"/>
    </source>
</evidence>
<protein>
    <recommendedName>
        <fullName evidence="3 8">Histidinol-phosphatase</fullName>
        <shortName evidence="8">HolPase</shortName>
        <ecNumber evidence="3 8">3.1.3.15</ecNumber>
    </recommendedName>
</protein>
<evidence type="ECO:0000256" key="4">
    <source>
        <dbReference type="ARBA" id="ARBA00022605"/>
    </source>
</evidence>
<evidence type="ECO:0000256" key="7">
    <source>
        <dbReference type="ARBA" id="ARBA00049158"/>
    </source>
</evidence>
<gene>
    <name evidence="10" type="ORF">Pth03_71650</name>
</gene>
<dbReference type="Pfam" id="PF02811">
    <property type="entry name" value="PHP"/>
    <property type="match status" value="1"/>
</dbReference>
<name>A0A8J3Y0Z3_9ACTN</name>
<evidence type="ECO:0000313" key="10">
    <source>
        <dbReference type="EMBL" id="GII58776.1"/>
    </source>
</evidence>
<sequence length="281" mass="31244">MSSSTHPLPPDNHVHSEWSWDAVAGSMERTCERAVEIGLPSVAFTEHADYTAWVVPDGAGLPDAWQSLVKDQVLTPPEIDVDGYLECLQRCRDRFPDLRILSGVELGEPHWHDQRIGRLLASAGFDRVLASVHTVPVEGGFAEVAALYRDRPAATVIHDHLAEMVRMIEGFDHFEVLAHIDYPVRYWPAEAGPYDPGAFEDGYRTVLRALTRAGKALEINTRVPLHPVVVRWWREEGGRLVSFASDAHVPSALAHGFAEASTVAESCGFRPGAHPHDLWRR</sequence>
<keyword evidence="11" id="KW-1185">Reference proteome</keyword>
<comment type="caution">
    <text evidence="10">The sequence shown here is derived from an EMBL/GenBank/DDBJ whole genome shotgun (WGS) entry which is preliminary data.</text>
</comment>
<comment type="pathway">
    <text evidence="1 8">Amino-acid biosynthesis; L-histidine biosynthesis; L-histidine from 5-phospho-alpha-D-ribose 1-diphosphate: step 8/9.</text>
</comment>
<keyword evidence="6 8" id="KW-0368">Histidine biosynthesis</keyword>
<dbReference type="InterPro" id="IPR004013">
    <property type="entry name" value="PHP_dom"/>
</dbReference>
<dbReference type="SUPFAM" id="SSF89550">
    <property type="entry name" value="PHP domain-like"/>
    <property type="match status" value="1"/>
</dbReference>
<keyword evidence="4 8" id="KW-0028">Amino-acid biosynthesis</keyword>
<evidence type="ECO:0000256" key="1">
    <source>
        <dbReference type="ARBA" id="ARBA00004970"/>
    </source>
</evidence>
<evidence type="ECO:0000256" key="2">
    <source>
        <dbReference type="ARBA" id="ARBA00009152"/>
    </source>
</evidence>
<feature type="domain" description="PHP" evidence="9">
    <location>
        <begin position="11"/>
        <end position="221"/>
    </location>
</feature>
<dbReference type="InterPro" id="IPR010140">
    <property type="entry name" value="Histidinol_P_phosphatase_HisJ"/>
</dbReference>
<dbReference type="InterPro" id="IPR016195">
    <property type="entry name" value="Pol/histidinol_Pase-like"/>
</dbReference>
<dbReference type="UniPathway" id="UPA00031">
    <property type="reaction ID" value="UER00013"/>
</dbReference>
<accession>A0A8J3Y0Z3</accession>
<dbReference type="EMBL" id="BOOR01000071">
    <property type="protein sequence ID" value="GII58776.1"/>
    <property type="molecule type" value="Genomic_DNA"/>
</dbReference>
<comment type="similarity">
    <text evidence="2 8">Belongs to the PHP hydrolase family. HisK subfamily.</text>
</comment>
<dbReference type="GO" id="GO:0005737">
    <property type="term" value="C:cytoplasm"/>
    <property type="evidence" value="ECO:0007669"/>
    <property type="project" value="TreeGrafter"/>
</dbReference>
<evidence type="ECO:0000256" key="3">
    <source>
        <dbReference type="ARBA" id="ARBA00013085"/>
    </source>
</evidence>
<evidence type="ECO:0000259" key="9">
    <source>
        <dbReference type="Pfam" id="PF02811"/>
    </source>
</evidence>
<comment type="catalytic activity">
    <reaction evidence="7 8">
        <text>L-histidinol phosphate + H2O = L-histidinol + phosphate</text>
        <dbReference type="Rhea" id="RHEA:14465"/>
        <dbReference type="ChEBI" id="CHEBI:15377"/>
        <dbReference type="ChEBI" id="CHEBI:43474"/>
        <dbReference type="ChEBI" id="CHEBI:57699"/>
        <dbReference type="ChEBI" id="CHEBI:57980"/>
        <dbReference type="EC" id="3.1.3.15"/>
    </reaction>
</comment>
<evidence type="ECO:0000256" key="8">
    <source>
        <dbReference type="RuleBase" id="RU366003"/>
    </source>
</evidence>
<dbReference type="AlphaFoldDB" id="A0A8J3Y0Z3"/>
<evidence type="ECO:0000256" key="5">
    <source>
        <dbReference type="ARBA" id="ARBA00022801"/>
    </source>
</evidence>
<dbReference type="EC" id="3.1.3.15" evidence="3 8"/>
<dbReference type="GO" id="GO:0004401">
    <property type="term" value="F:histidinol-phosphatase activity"/>
    <property type="evidence" value="ECO:0007669"/>
    <property type="project" value="UniProtKB-UniRule"/>
</dbReference>
<reference evidence="10" key="1">
    <citation type="submission" date="2021-01" db="EMBL/GenBank/DDBJ databases">
        <title>Whole genome shotgun sequence of Planotetraspora thailandica NBRC 104271.</title>
        <authorList>
            <person name="Komaki H."/>
            <person name="Tamura T."/>
        </authorList>
    </citation>
    <scope>NUCLEOTIDE SEQUENCE</scope>
    <source>
        <strain evidence="10">NBRC 104271</strain>
    </source>
</reference>
<proteinExistence type="inferred from homology"/>
<evidence type="ECO:0000313" key="11">
    <source>
        <dbReference type="Proteomes" id="UP000605992"/>
    </source>
</evidence>
<dbReference type="Proteomes" id="UP000605992">
    <property type="component" value="Unassembled WGS sequence"/>
</dbReference>
<dbReference type="PANTHER" id="PTHR21039:SF0">
    <property type="entry name" value="HISTIDINOL-PHOSPHATASE"/>
    <property type="match status" value="1"/>
</dbReference>
<keyword evidence="5 8" id="KW-0378">Hydrolase</keyword>
<organism evidence="10 11">
    <name type="scientific">Planotetraspora thailandica</name>
    <dbReference type="NCBI Taxonomy" id="487172"/>
    <lineage>
        <taxon>Bacteria</taxon>
        <taxon>Bacillati</taxon>
        <taxon>Actinomycetota</taxon>
        <taxon>Actinomycetes</taxon>
        <taxon>Streptosporangiales</taxon>
        <taxon>Streptosporangiaceae</taxon>
        <taxon>Planotetraspora</taxon>
    </lineage>
</organism>
<dbReference type="RefSeq" id="WP_203948867.1">
    <property type="nucleotide sequence ID" value="NZ_BOOR01000071.1"/>
</dbReference>
<dbReference type="GO" id="GO:0000105">
    <property type="term" value="P:L-histidine biosynthetic process"/>
    <property type="evidence" value="ECO:0007669"/>
    <property type="project" value="UniProtKB-UniRule"/>
</dbReference>
<dbReference type="PANTHER" id="PTHR21039">
    <property type="entry name" value="HISTIDINOL PHOSPHATASE-RELATED"/>
    <property type="match status" value="1"/>
</dbReference>